<dbReference type="Proteomes" id="UP000029641">
    <property type="component" value="Unassembled WGS sequence"/>
</dbReference>
<evidence type="ECO:0000313" key="2">
    <source>
        <dbReference type="EMBL" id="GAL65650.1"/>
    </source>
</evidence>
<dbReference type="InterPro" id="IPR045736">
    <property type="entry name" value="START_2"/>
</dbReference>
<dbReference type="eggNOG" id="COG3832">
    <property type="taxonomic scope" value="Bacteria"/>
</dbReference>
<protein>
    <recommendedName>
        <fullName evidence="1">START-like domain-containing protein</fullName>
    </recommendedName>
</protein>
<evidence type="ECO:0000313" key="3">
    <source>
        <dbReference type="EMBL" id="GAL72707.1"/>
    </source>
</evidence>
<dbReference type="EMBL" id="BBNR01000002">
    <property type="protein sequence ID" value="GAL65650.1"/>
    <property type="molecule type" value="Genomic_DNA"/>
</dbReference>
<dbReference type="Pfam" id="PF19569">
    <property type="entry name" value="START_2"/>
    <property type="match status" value="1"/>
</dbReference>
<dbReference type="InterPro" id="IPR023393">
    <property type="entry name" value="START-like_dom_sf"/>
</dbReference>
<evidence type="ECO:0000313" key="5">
    <source>
        <dbReference type="Proteomes" id="UP000029646"/>
    </source>
</evidence>
<dbReference type="SUPFAM" id="SSF55961">
    <property type="entry name" value="Bet v1-like"/>
    <property type="match status" value="1"/>
</dbReference>
<comment type="caution">
    <text evidence="2">The sequence shown here is derived from an EMBL/GenBank/DDBJ whole genome shotgun (WGS) entry which is preliminary data.</text>
</comment>
<evidence type="ECO:0000259" key="1">
    <source>
        <dbReference type="Pfam" id="PF19569"/>
    </source>
</evidence>
<dbReference type="Gene3D" id="3.30.530.20">
    <property type="match status" value="1"/>
</dbReference>
<feature type="domain" description="START-like" evidence="1">
    <location>
        <begin position="4"/>
        <end position="131"/>
    </location>
</feature>
<sequence>MTFMDDKIKFEIEFPIHASPQLLYQYISTPSGLSEWFSDNVNSRGELFTFIWDDSEEKAKLLSKKSGERVKFRWIADEEDGASCYFEIRIQVDEITKDVSLMITDFAEDDEIDEAKMLWENQISDLKQVLGSA</sequence>
<reference evidence="4 5" key="1">
    <citation type="journal article" date="2014" name="Genome Announc.">
        <title>Draft Genome Sequence of Marine Flavobacterium Jejuia pallidilutea Strain 11shimoA1 and Pigmentation Mutants.</title>
        <authorList>
            <person name="Takatani N."/>
            <person name="Nakanishi M."/>
            <person name="Meirelles P."/>
            <person name="Mino S."/>
            <person name="Suda W."/>
            <person name="Oshima K."/>
            <person name="Hattori M."/>
            <person name="Ohkuma M."/>
            <person name="Hosokawa M."/>
            <person name="Miyashita K."/>
            <person name="Thompson F.L."/>
            <person name="Niwa A."/>
            <person name="Sawabe T."/>
            <person name="Sawabe T."/>
        </authorList>
    </citation>
    <scope>NUCLEOTIDE SEQUENCE [LARGE SCALE GENOMIC DNA]</scope>
    <source>
        <strain evidence="2 4">JCM 19301</strain>
        <strain evidence="3">JCM 19302</strain>
        <strain evidence="5">JCM19302</strain>
    </source>
</reference>
<dbReference type="STRING" id="504487.JCM19538_3184"/>
<name>A0A090VLK3_9FLAO</name>
<organism evidence="2 4">
    <name type="scientific">Jejuia pallidilutea</name>
    <dbReference type="NCBI Taxonomy" id="504487"/>
    <lineage>
        <taxon>Bacteria</taxon>
        <taxon>Pseudomonadati</taxon>
        <taxon>Bacteroidota</taxon>
        <taxon>Flavobacteriia</taxon>
        <taxon>Flavobacteriales</taxon>
        <taxon>Flavobacteriaceae</taxon>
        <taxon>Jejuia</taxon>
    </lineage>
</organism>
<gene>
    <name evidence="2" type="ORF">JCM19301_3335</name>
    <name evidence="3" type="ORF">JCM19302_2367</name>
</gene>
<accession>A0A090VLK3</accession>
<dbReference type="AlphaFoldDB" id="A0A090VLK3"/>
<evidence type="ECO:0000313" key="4">
    <source>
        <dbReference type="Proteomes" id="UP000029641"/>
    </source>
</evidence>
<dbReference type="Proteomes" id="UP000029646">
    <property type="component" value="Unassembled WGS sequence"/>
</dbReference>
<dbReference type="EMBL" id="BBNS01000029">
    <property type="protein sequence ID" value="GAL72707.1"/>
    <property type="molecule type" value="Genomic_DNA"/>
</dbReference>
<proteinExistence type="predicted"/>